<dbReference type="InterPro" id="IPR016435">
    <property type="entry name" value="DPH1/DPH2"/>
</dbReference>
<dbReference type="CDD" id="cd23808">
    <property type="entry name" value="UBCc_UBE2W"/>
    <property type="match status" value="1"/>
</dbReference>
<dbReference type="PROSITE" id="PS50127">
    <property type="entry name" value="UBC_2"/>
    <property type="match status" value="1"/>
</dbReference>
<evidence type="ECO:0000256" key="7">
    <source>
        <dbReference type="ARBA" id="ARBA00021915"/>
    </source>
</evidence>
<dbReference type="InterPro" id="IPR042263">
    <property type="entry name" value="DPH1/DPH2_1"/>
</dbReference>
<dbReference type="SFLD" id="SFLDS00032">
    <property type="entry name" value="Radical_SAM_3-amino-3-carboxyp"/>
    <property type="match status" value="1"/>
</dbReference>
<comment type="catalytic activity">
    <reaction evidence="20">
        <text>L-histidyl-[translation elongation factor 2] + S-adenosyl-L-methionine = 2-[(3S)-amino-3-carboxypropyl]-L-histidyl-[translation elongation factor 2] + S-methyl-5'-thioadenosine + H(+)</text>
        <dbReference type="Rhea" id="RHEA:36783"/>
        <dbReference type="Rhea" id="RHEA-COMP:9748"/>
        <dbReference type="Rhea" id="RHEA-COMP:9749"/>
        <dbReference type="ChEBI" id="CHEBI:15378"/>
        <dbReference type="ChEBI" id="CHEBI:17509"/>
        <dbReference type="ChEBI" id="CHEBI:29979"/>
        <dbReference type="ChEBI" id="CHEBI:59789"/>
        <dbReference type="ChEBI" id="CHEBI:73995"/>
        <dbReference type="EC" id="2.5.1.108"/>
    </reaction>
</comment>
<comment type="pathway">
    <text evidence="3">Protein modification; peptidyl-diphthamide biosynthesis.</text>
</comment>
<gene>
    <name evidence="22" type="ORF">CINCED_3A013696</name>
</gene>
<evidence type="ECO:0000256" key="20">
    <source>
        <dbReference type="ARBA" id="ARBA00048403"/>
    </source>
</evidence>
<evidence type="ECO:0000313" key="22">
    <source>
        <dbReference type="EMBL" id="VVC35649.1"/>
    </source>
</evidence>
<keyword evidence="23" id="KW-1185">Reference proteome</keyword>
<dbReference type="GO" id="GO:0017183">
    <property type="term" value="P:protein histidyl modification to diphthamide"/>
    <property type="evidence" value="ECO:0007669"/>
    <property type="project" value="UniProtKB-UniPathway"/>
</dbReference>
<evidence type="ECO:0000256" key="18">
    <source>
        <dbReference type="ARBA" id="ARBA00039075"/>
    </source>
</evidence>
<evidence type="ECO:0000256" key="10">
    <source>
        <dbReference type="ARBA" id="ARBA00022723"/>
    </source>
</evidence>
<evidence type="ECO:0000256" key="3">
    <source>
        <dbReference type="ARBA" id="ARBA00005156"/>
    </source>
</evidence>
<organism evidence="22 23">
    <name type="scientific">Cinara cedri</name>
    <dbReference type="NCBI Taxonomy" id="506608"/>
    <lineage>
        <taxon>Eukaryota</taxon>
        <taxon>Metazoa</taxon>
        <taxon>Ecdysozoa</taxon>
        <taxon>Arthropoda</taxon>
        <taxon>Hexapoda</taxon>
        <taxon>Insecta</taxon>
        <taxon>Pterygota</taxon>
        <taxon>Neoptera</taxon>
        <taxon>Paraneoptera</taxon>
        <taxon>Hemiptera</taxon>
        <taxon>Sternorrhyncha</taxon>
        <taxon>Aphidomorpha</taxon>
        <taxon>Aphidoidea</taxon>
        <taxon>Aphididae</taxon>
        <taxon>Lachninae</taxon>
        <taxon>Cinara</taxon>
    </lineage>
</organism>
<dbReference type="Pfam" id="PF01866">
    <property type="entry name" value="Diphthamide_syn"/>
    <property type="match status" value="1"/>
</dbReference>
<dbReference type="Pfam" id="PF00179">
    <property type="entry name" value="UQ_con"/>
    <property type="match status" value="1"/>
</dbReference>
<dbReference type="FunFam" id="3.40.50.11860:FF:000002">
    <property type="entry name" value="2-(3-amino-3-carboxypropyl)histidine synthase subunit 1"/>
    <property type="match status" value="1"/>
</dbReference>
<dbReference type="SMART" id="SM00212">
    <property type="entry name" value="UBCc"/>
    <property type="match status" value="1"/>
</dbReference>
<keyword evidence="9" id="KW-0949">S-adenosyl-L-methionine</keyword>
<dbReference type="InterPro" id="IPR016135">
    <property type="entry name" value="UBQ-conjugating_enzyme/RWD"/>
</dbReference>
<dbReference type="GO" id="GO:0046872">
    <property type="term" value="F:metal ion binding"/>
    <property type="evidence" value="ECO:0007669"/>
    <property type="project" value="UniProtKB-KW"/>
</dbReference>
<comment type="catalytic activity">
    <reaction evidence="1">
        <text>S-ubiquitinyl-[E1 ubiquitin-activating enzyme]-L-cysteine + [E2 ubiquitin-conjugating enzyme]-L-cysteine = [E1 ubiquitin-activating enzyme]-L-cysteine + S-ubiquitinyl-[E2 ubiquitin-conjugating enzyme]-L-cysteine.</text>
        <dbReference type="EC" id="2.3.2.23"/>
    </reaction>
</comment>
<evidence type="ECO:0000256" key="8">
    <source>
        <dbReference type="ARBA" id="ARBA00022679"/>
    </source>
</evidence>
<protein>
    <recommendedName>
        <fullName evidence="7">2-(3-amino-3-carboxypropyl)histidine synthase subunit 1</fullName>
        <ecNumber evidence="6">2.3.2.23</ecNumber>
        <ecNumber evidence="18">2.3.2.25</ecNumber>
        <ecNumber evidence="5">2.5.1.108</ecNumber>
    </recommendedName>
    <alternativeName>
        <fullName evidence="15">Diphthamide biosynthesis protein 1</fullName>
    </alternativeName>
    <alternativeName>
        <fullName evidence="16">Diphtheria toxin resistance protein 1</fullName>
    </alternativeName>
    <alternativeName>
        <fullName evidence="19">N-terminal E2 ubiquitin-conjugating enzyme</fullName>
    </alternativeName>
    <alternativeName>
        <fullName evidence="14">S-adenosyl-L-methionine:L-histidine 3-amino-3-carboxypropyltransferase 1</fullName>
    </alternativeName>
</protein>
<comment type="catalytic activity">
    <reaction evidence="17">
        <text>S-ubiquitinyl-[E1 ubiquitin-activating enzyme]-L-cysteine + [acceptor protein]-N-terminal-amino acid = [E1 ubiquitin-activating enzyme]-L-cysteine + N-terminal-ubiquitinyl-[acceptor protein].</text>
        <dbReference type="EC" id="2.3.2.25"/>
    </reaction>
</comment>
<dbReference type="Gene3D" id="3.40.50.11840">
    <property type="entry name" value="Diphthamide synthesis DPH1/DPH2 domain 1"/>
    <property type="match status" value="1"/>
</dbReference>
<dbReference type="EMBL" id="CABPRJ010001427">
    <property type="protein sequence ID" value="VVC35649.1"/>
    <property type="molecule type" value="Genomic_DNA"/>
</dbReference>
<feature type="domain" description="UBC core" evidence="21">
    <location>
        <begin position="6"/>
        <end position="158"/>
    </location>
</feature>
<dbReference type="OrthoDB" id="1649088at2759"/>
<dbReference type="EC" id="2.3.2.25" evidence="18"/>
<dbReference type="FunFam" id="3.40.50.11840:FF:000001">
    <property type="entry name" value="2-(3-amino-3-carboxypropyl)histidine synthase subunit 1"/>
    <property type="match status" value="1"/>
</dbReference>
<evidence type="ECO:0000256" key="19">
    <source>
        <dbReference type="ARBA" id="ARBA00042168"/>
    </source>
</evidence>
<dbReference type="NCBIfam" id="TIGR00322">
    <property type="entry name" value="diphth2_R"/>
    <property type="match status" value="1"/>
</dbReference>
<evidence type="ECO:0000256" key="9">
    <source>
        <dbReference type="ARBA" id="ARBA00022691"/>
    </source>
</evidence>
<dbReference type="PANTHER" id="PTHR10762">
    <property type="entry name" value="DIPHTHAMIDE BIOSYNTHESIS PROTEIN"/>
    <property type="match status" value="1"/>
</dbReference>
<dbReference type="Gene3D" id="3.40.50.11850">
    <property type="entry name" value="Diphthamide synthesis DPH1/DPH2 domain 2"/>
    <property type="match status" value="1"/>
</dbReference>
<evidence type="ECO:0000313" key="23">
    <source>
        <dbReference type="Proteomes" id="UP000325440"/>
    </source>
</evidence>
<keyword evidence="8" id="KW-0808">Transferase</keyword>
<keyword evidence="13" id="KW-0411">Iron-sulfur</keyword>
<evidence type="ECO:0000256" key="14">
    <source>
        <dbReference type="ARBA" id="ARBA00031690"/>
    </source>
</evidence>
<dbReference type="Gene3D" id="3.10.110.10">
    <property type="entry name" value="Ubiquitin Conjugating Enzyme"/>
    <property type="match status" value="1"/>
</dbReference>
<evidence type="ECO:0000259" key="21">
    <source>
        <dbReference type="PROSITE" id="PS50127"/>
    </source>
</evidence>
<dbReference type="FunFam" id="3.10.110.10:FF:000022">
    <property type="entry name" value="Ubiquitin-conjugating enzyme E2 W"/>
    <property type="match status" value="1"/>
</dbReference>
<evidence type="ECO:0000256" key="16">
    <source>
        <dbReference type="ARBA" id="ARBA00032789"/>
    </source>
</evidence>
<evidence type="ECO:0000256" key="13">
    <source>
        <dbReference type="ARBA" id="ARBA00023014"/>
    </source>
</evidence>
<evidence type="ECO:0000256" key="6">
    <source>
        <dbReference type="ARBA" id="ARBA00012486"/>
    </source>
</evidence>
<evidence type="ECO:0000256" key="12">
    <source>
        <dbReference type="ARBA" id="ARBA00023004"/>
    </source>
</evidence>
<dbReference type="FunFam" id="3.40.50.11850:FF:000001">
    <property type="entry name" value="2-(3-amino-3-carboxypropyl)histidine synthase subunit 1"/>
    <property type="match status" value="1"/>
</dbReference>
<evidence type="ECO:0000256" key="1">
    <source>
        <dbReference type="ARBA" id="ARBA00000485"/>
    </source>
</evidence>
<accession>A0A5E4MW53</accession>
<dbReference type="Gene3D" id="3.40.50.11860">
    <property type="entry name" value="Diphthamide synthesis DPH1/DPH2 domain 3"/>
    <property type="match status" value="1"/>
</dbReference>
<dbReference type="EC" id="2.3.2.23" evidence="6"/>
<dbReference type="PANTHER" id="PTHR10762:SF1">
    <property type="entry name" value="2-(3-AMINO-3-CARBOXYPROPYL)HISTIDINE SYNTHASE SUBUNIT 1"/>
    <property type="match status" value="1"/>
</dbReference>
<dbReference type="Proteomes" id="UP000325440">
    <property type="component" value="Unassembled WGS sequence"/>
</dbReference>
<dbReference type="UniPathway" id="UPA00559"/>
<name>A0A5E4MW53_9HEMI</name>
<dbReference type="EC" id="2.5.1.108" evidence="5"/>
<dbReference type="InterPro" id="IPR000608">
    <property type="entry name" value="UBC"/>
</dbReference>
<dbReference type="GO" id="GO:0016567">
    <property type="term" value="P:protein ubiquitination"/>
    <property type="evidence" value="ECO:0007669"/>
    <property type="project" value="UniProtKB-ARBA"/>
</dbReference>
<evidence type="ECO:0000256" key="15">
    <source>
        <dbReference type="ARBA" id="ARBA00032574"/>
    </source>
</evidence>
<keyword evidence="12" id="KW-0408">Iron</keyword>
<dbReference type="GO" id="GO:0090560">
    <property type="term" value="F:2-(3-amino-3-carboxypropyl)histidine synthase activity"/>
    <property type="evidence" value="ECO:0007669"/>
    <property type="project" value="UniProtKB-EC"/>
</dbReference>
<dbReference type="GO" id="GO:0051536">
    <property type="term" value="F:iron-sulfur cluster binding"/>
    <property type="evidence" value="ECO:0007669"/>
    <property type="project" value="UniProtKB-KW"/>
</dbReference>
<keyword evidence="10" id="KW-0479">Metal-binding</keyword>
<dbReference type="GO" id="GO:0061631">
    <property type="term" value="F:ubiquitin conjugating enzyme activity"/>
    <property type="evidence" value="ECO:0007669"/>
    <property type="project" value="UniProtKB-EC"/>
</dbReference>
<proteinExistence type="inferred from homology"/>
<dbReference type="InterPro" id="IPR042264">
    <property type="entry name" value="DPH1/DPH2_2"/>
</dbReference>
<reference evidence="22 23" key="1">
    <citation type="submission" date="2019-08" db="EMBL/GenBank/DDBJ databases">
        <authorList>
            <person name="Alioto T."/>
            <person name="Alioto T."/>
            <person name="Gomez Garrido J."/>
        </authorList>
    </citation>
    <scope>NUCLEOTIDE SEQUENCE [LARGE SCALE GENOMIC DNA]</scope>
</reference>
<dbReference type="SUPFAM" id="SSF54495">
    <property type="entry name" value="UBC-like"/>
    <property type="match status" value="1"/>
</dbReference>
<evidence type="ECO:0000256" key="11">
    <source>
        <dbReference type="ARBA" id="ARBA00022786"/>
    </source>
</evidence>
<keyword evidence="11" id="KW-0833">Ubl conjugation pathway</keyword>
<evidence type="ECO:0000256" key="5">
    <source>
        <dbReference type="ARBA" id="ARBA00012221"/>
    </source>
</evidence>
<evidence type="ECO:0000256" key="2">
    <source>
        <dbReference type="ARBA" id="ARBA00001966"/>
    </source>
</evidence>
<comment type="cofactor">
    <cofactor evidence="2">
        <name>[4Fe-4S] cluster</name>
        <dbReference type="ChEBI" id="CHEBI:49883"/>
    </cofactor>
</comment>
<dbReference type="AlphaFoldDB" id="A0A5E4MW53"/>
<comment type="similarity">
    <text evidence="4">Belongs to the DPH1/DPH2 family. DPH1 subfamily.</text>
</comment>
<evidence type="ECO:0000256" key="4">
    <source>
        <dbReference type="ARBA" id="ARBA00010173"/>
    </source>
</evidence>
<evidence type="ECO:0000256" key="17">
    <source>
        <dbReference type="ARBA" id="ARBA00035805"/>
    </source>
</evidence>
<sequence>MAGKTPSEKRLHKELISLIKEPPPGMVVDADQAEQNLNIWTIHMQGAEGTLYDGEQFQLQFKFGSSYPFESPEVTFVGHNIPVHPHVYSNGHICLSILTDDWSPALSVQSVCLSIISMLSSCKEKKRPPDNGFYVKTCNKNPKKTKWWYHGAIVVKANTERKVFRPSSKVLNRIPDEITNDPDLKAAMESLPSNYNFELPKTIWRLRQMQAKRVALQMPEGLTMFAVQLCDIIEQFTQADTVIMGDVTYGACCVDDFTAKALGVDLLVHYGHSCLVPVDQTEGVKVLYIFVDIKIDAIHLIETVKLNFDKQQRLLFISTVQFVTTLQGLINRLRTDGYSVKVPQEKPLSPGEILGCTSPKVSDADCLIYLGDGRFHLESIMIANPNLLAYRYDPYEKKLTREYYDHDVMKKTRQKAIEKGKSANTFGLILGTLGRQGSTKVLNYFHNQMKSHLKNSVTILLSEIFPSKLSSFGDTVDAWIQIACPRLSIDWGTAFEKPFLSPYEGAVVLNQIEFNDKENYPMDYYSNNSLGAWTPNYRPINGCCGKGCANGPKSDTQKLSCSSNR</sequence>
<dbReference type="InterPro" id="IPR042265">
    <property type="entry name" value="DPH1/DPH2_3"/>
</dbReference>